<feature type="region of interest" description="Disordered" evidence="1">
    <location>
        <begin position="1"/>
        <end position="32"/>
    </location>
</feature>
<feature type="compositionally biased region" description="Polar residues" evidence="1">
    <location>
        <begin position="15"/>
        <end position="26"/>
    </location>
</feature>
<reference evidence="2" key="1">
    <citation type="submission" date="2014-11" db="EMBL/GenBank/DDBJ databases">
        <authorList>
            <person name="Amaro Gonzalez C."/>
        </authorList>
    </citation>
    <scope>NUCLEOTIDE SEQUENCE</scope>
</reference>
<sequence length="52" mass="5979">MNSELENKAWAWPTCTPTQTSKPVSTSRRRRTVPKWCEHSEVARDTEATVAF</sequence>
<dbReference type="AlphaFoldDB" id="A0A0E9QSF5"/>
<protein>
    <submittedName>
        <fullName evidence="2">Uncharacterized protein</fullName>
    </submittedName>
</protein>
<evidence type="ECO:0000313" key="2">
    <source>
        <dbReference type="EMBL" id="JAH19048.1"/>
    </source>
</evidence>
<name>A0A0E9QSF5_ANGAN</name>
<dbReference type="EMBL" id="GBXM01089529">
    <property type="protein sequence ID" value="JAH19048.1"/>
    <property type="molecule type" value="Transcribed_RNA"/>
</dbReference>
<proteinExistence type="predicted"/>
<accession>A0A0E9QSF5</accession>
<organism evidence="2">
    <name type="scientific">Anguilla anguilla</name>
    <name type="common">European freshwater eel</name>
    <name type="synonym">Muraena anguilla</name>
    <dbReference type="NCBI Taxonomy" id="7936"/>
    <lineage>
        <taxon>Eukaryota</taxon>
        <taxon>Metazoa</taxon>
        <taxon>Chordata</taxon>
        <taxon>Craniata</taxon>
        <taxon>Vertebrata</taxon>
        <taxon>Euteleostomi</taxon>
        <taxon>Actinopterygii</taxon>
        <taxon>Neopterygii</taxon>
        <taxon>Teleostei</taxon>
        <taxon>Anguilliformes</taxon>
        <taxon>Anguillidae</taxon>
        <taxon>Anguilla</taxon>
    </lineage>
</organism>
<reference evidence="2" key="2">
    <citation type="journal article" date="2015" name="Fish Shellfish Immunol.">
        <title>Early steps in the European eel (Anguilla anguilla)-Vibrio vulnificus interaction in the gills: Role of the RtxA13 toxin.</title>
        <authorList>
            <person name="Callol A."/>
            <person name="Pajuelo D."/>
            <person name="Ebbesson L."/>
            <person name="Teles M."/>
            <person name="MacKenzie S."/>
            <person name="Amaro C."/>
        </authorList>
    </citation>
    <scope>NUCLEOTIDE SEQUENCE</scope>
</reference>
<evidence type="ECO:0000256" key="1">
    <source>
        <dbReference type="SAM" id="MobiDB-lite"/>
    </source>
</evidence>